<feature type="region of interest" description="Disordered" evidence="1">
    <location>
        <begin position="286"/>
        <end position="312"/>
    </location>
</feature>
<feature type="compositionally biased region" description="Acidic residues" evidence="1">
    <location>
        <begin position="206"/>
        <end position="218"/>
    </location>
</feature>
<dbReference type="EMBL" id="KL197754">
    <property type="protein sequence ID" value="KDQ50889.1"/>
    <property type="molecule type" value="Genomic_DNA"/>
</dbReference>
<protein>
    <submittedName>
        <fullName evidence="2">Uncharacterized protein</fullName>
    </submittedName>
</protein>
<gene>
    <name evidence="2" type="ORF">JAAARDRAFT_73974</name>
</gene>
<name>A0A067P7Z2_9AGAM</name>
<evidence type="ECO:0000313" key="3">
    <source>
        <dbReference type="Proteomes" id="UP000027265"/>
    </source>
</evidence>
<reference evidence="3" key="1">
    <citation type="journal article" date="2014" name="Proc. Natl. Acad. Sci. U.S.A.">
        <title>Extensive sampling of basidiomycete genomes demonstrates inadequacy of the white-rot/brown-rot paradigm for wood decay fungi.</title>
        <authorList>
            <person name="Riley R."/>
            <person name="Salamov A.A."/>
            <person name="Brown D.W."/>
            <person name="Nagy L.G."/>
            <person name="Floudas D."/>
            <person name="Held B.W."/>
            <person name="Levasseur A."/>
            <person name="Lombard V."/>
            <person name="Morin E."/>
            <person name="Otillar R."/>
            <person name="Lindquist E.A."/>
            <person name="Sun H."/>
            <person name="LaButti K.M."/>
            <person name="Schmutz J."/>
            <person name="Jabbour D."/>
            <person name="Luo H."/>
            <person name="Baker S.E."/>
            <person name="Pisabarro A.G."/>
            <person name="Walton J.D."/>
            <person name="Blanchette R.A."/>
            <person name="Henrissat B."/>
            <person name="Martin F."/>
            <person name="Cullen D."/>
            <person name="Hibbett D.S."/>
            <person name="Grigoriev I.V."/>
        </authorList>
    </citation>
    <scope>NUCLEOTIDE SEQUENCE [LARGE SCALE GENOMIC DNA]</scope>
    <source>
        <strain evidence="3">MUCL 33604</strain>
    </source>
</reference>
<keyword evidence="3" id="KW-1185">Reference proteome</keyword>
<sequence length="329" mass="36769">MVAYDSHSPAAYASPCSSHFDTASPDAPSFTTSTMNRARWTVAGDVPNWRSSPFHFMDYLQDEISFYERVSPASPDAPDFPPSCFSEDESESESLWGDDQEFEYGYEGGDEDDNELIYANDRRMDAIPEADSPTLLEFIERTLTDARLDTPGVNEVDNQLLLAPLESFAAMCWADAVDDEQSPTTSEFHSIAIRSEDGRAGSDEQQIGDDQEDGDEPLEGMTFADVTCELKSVWEEDHDQDTLFTNSSESTRHAPSTIEINHKRQSIEVKTRNGRRVSFILLDPQAPTTSLDPKGSIHFSPTKPKKKPSLRKMALNGLRRLASFRRSTS</sequence>
<evidence type="ECO:0000256" key="1">
    <source>
        <dbReference type="SAM" id="MobiDB-lite"/>
    </source>
</evidence>
<accession>A0A067P7Z2</accession>
<evidence type="ECO:0000313" key="2">
    <source>
        <dbReference type="EMBL" id="KDQ50889.1"/>
    </source>
</evidence>
<dbReference type="HOGENOM" id="CLU_844844_0_0_1"/>
<dbReference type="Proteomes" id="UP000027265">
    <property type="component" value="Unassembled WGS sequence"/>
</dbReference>
<feature type="region of interest" description="Disordered" evidence="1">
    <location>
        <begin position="195"/>
        <end position="218"/>
    </location>
</feature>
<proteinExistence type="predicted"/>
<organism evidence="2 3">
    <name type="scientific">Jaapia argillacea MUCL 33604</name>
    <dbReference type="NCBI Taxonomy" id="933084"/>
    <lineage>
        <taxon>Eukaryota</taxon>
        <taxon>Fungi</taxon>
        <taxon>Dikarya</taxon>
        <taxon>Basidiomycota</taxon>
        <taxon>Agaricomycotina</taxon>
        <taxon>Agaricomycetes</taxon>
        <taxon>Agaricomycetidae</taxon>
        <taxon>Jaapiales</taxon>
        <taxon>Jaapiaceae</taxon>
        <taxon>Jaapia</taxon>
    </lineage>
</organism>
<dbReference type="InParanoid" id="A0A067P7Z2"/>
<dbReference type="AlphaFoldDB" id="A0A067P7Z2"/>
<dbReference type="OrthoDB" id="2793621at2759"/>